<evidence type="ECO:0000259" key="7">
    <source>
        <dbReference type="PROSITE" id="PS51397"/>
    </source>
</evidence>
<name>A0A0C3QZ64_9AGAM</name>
<accession>A0A0C3QZ64</accession>
<evidence type="ECO:0000256" key="1">
    <source>
        <dbReference type="ARBA" id="ARBA00022723"/>
    </source>
</evidence>
<reference evidence="9" key="2">
    <citation type="submission" date="2015-01" db="EMBL/GenBank/DDBJ databases">
        <title>Evolutionary Origins and Diversification of the Mycorrhizal Mutualists.</title>
        <authorList>
            <consortium name="DOE Joint Genome Institute"/>
            <consortium name="Mycorrhizal Genomics Consortium"/>
            <person name="Kohler A."/>
            <person name="Kuo A."/>
            <person name="Nagy L.G."/>
            <person name="Floudas D."/>
            <person name="Copeland A."/>
            <person name="Barry K.W."/>
            <person name="Cichocki N."/>
            <person name="Veneault-Fourrey C."/>
            <person name="LaButti K."/>
            <person name="Lindquist E.A."/>
            <person name="Lipzen A."/>
            <person name="Lundell T."/>
            <person name="Morin E."/>
            <person name="Murat C."/>
            <person name="Riley R."/>
            <person name="Ohm R."/>
            <person name="Sun H."/>
            <person name="Tunlid A."/>
            <person name="Henrissat B."/>
            <person name="Grigoriev I.V."/>
            <person name="Hibbett D.S."/>
            <person name="Martin F."/>
        </authorList>
    </citation>
    <scope>NUCLEOTIDE SEQUENCE [LARGE SCALE GENOMIC DNA]</scope>
    <source>
        <strain evidence="9">MUT 4182</strain>
    </source>
</reference>
<organism evidence="8 9">
    <name type="scientific">Tulasnella calospora MUT 4182</name>
    <dbReference type="NCBI Taxonomy" id="1051891"/>
    <lineage>
        <taxon>Eukaryota</taxon>
        <taxon>Fungi</taxon>
        <taxon>Dikarya</taxon>
        <taxon>Basidiomycota</taxon>
        <taxon>Agaricomycotina</taxon>
        <taxon>Agaricomycetes</taxon>
        <taxon>Cantharellales</taxon>
        <taxon>Tulasnellaceae</taxon>
        <taxon>Tulasnella</taxon>
    </lineage>
</organism>
<evidence type="ECO:0000259" key="6">
    <source>
        <dbReference type="PROSITE" id="PS50199"/>
    </source>
</evidence>
<evidence type="ECO:0000256" key="2">
    <source>
        <dbReference type="ARBA" id="ARBA00022771"/>
    </source>
</evidence>
<feature type="domain" description="RanBP2-type" evidence="6">
    <location>
        <begin position="419"/>
        <end position="448"/>
    </location>
</feature>
<dbReference type="Gene3D" id="2.30.30.380">
    <property type="entry name" value="Zn-finger domain of Sec23/24"/>
    <property type="match status" value="1"/>
</dbReference>
<evidence type="ECO:0000313" key="8">
    <source>
        <dbReference type="EMBL" id="KIO34704.1"/>
    </source>
</evidence>
<reference evidence="8 9" key="1">
    <citation type="submission" date="2014-04" db="EMBL/GenBank/DDBJ databases">
        <authorList>
            <consortium name="DOE Joint Genome Institute"/>
            <person name="Kuo A."/>
            <person name="Girlanda M."/>
            <person name="Perotto S."/>
            <person name="Kohler A."/>
            <person name="Nagy L.G."/>
            <person name="Floudas D."/>
            <person name="Copeland A."/>
            <person name="Barry K.W."/>
            <person name="Cichocki N."/>
            <person name="Veneault-Fourrey C."/>
            <person name="LaButti K."/>
            <person name="Lindquist E.A."/>
            <person name="Lipzen A."/>
            <person name="Lundell T."/>
            <person name="Morin E."/>
            <person name="Murat C."/>
            <person name="Sun H."/>
            <person name="Tunlid A."/>
            <person name="Henrissat B."/>
            <person name="Grigoriev I.V."/>
            <person name="Hibbett D.S."/>
            <person name="Martin F."/>
            <person name="Nordberg H.P."/>
            <person name="Cantor M.N."/>
            <person name="Hua S.X."/>
        </authorList>
    </citation>
    <scope>NUCLEOTIDE SEQUENCE [LARGE SCALE GENOMIC DNA]</scope>
    <source>
        <strain evidence="8 9">MUT 4182</strain>
    </source>
</reference>
<dbReference type="Pfam" id="PF08325">
    <property type="entry name" value="WLM"/>
    <property type="match status" value="1"/>
</dbReference>
<dbReference type="SMART" id="SM00547">
    <property type="entry name" value="ZnF_RBZ"/>
    <property type="match status" value="1"/>
</dbReference>
<dbReference type="InterPro" id="IPR001876">
    <property type="entry name" value="Znf_RanBP2"/>
</dbReference>
<dbReference type="GO" id="GO:0006281">
    <property type="term" value="P:DNA repair"/>
    <property type="evidence" value="ECO:0007669"/>
    <property type="project" value="TreeGrafter"/>
</dbReference>
<proteinExistence type="predicted"/>
<keyword evidence="2 4" id="KW-0863">Zinc-finger</keyword>
<dbReference type="HOGENOM" id="CLU_040077_0_0_1"/>
<dbReference type="GO" id="GO:0008270">
    <property type="term" value="F:zinc ion binding"/>
    <property type="evidence" value="ECO:0007669"/>
    <property type="project" value="UniProtKB-KW"/>
</dbReference>
<dbReference type="GO" id="GO:0005634">
    <property type="term" value="C:nucleus"/>
    <property type="evidence" value="ECO:0007669"/>
    <property type="project" value="TreeGrafter"/>
</dbReference>
<dbReference type="AlphaFoldDB" id="A0A0C3QZ64"/>
<feature type="compositionally biased region" description="Basic and acidic residues" evidence="5">
    <location>
        <begin position="401"/>
        <end position="410"/>
    </location>
</feature>
<feature type="region of interest" description="Disordered" evidence="5">
    <location>
        <begin position="181"/>
        <end position="416"/>
    </location>
</feature>
<feature type="compositionally biased region" description="Basic and acidic residues" evidence="5">
    <location>
        <begin position="242"/>
        <end position="255"/>
    </location>
</feature>
<keyword evidence="9" id="KW-1185">Reference proteome</keyword>
<feature type="compositionally biased region" description="Acidic residues" evidence="5">
    <location>
        <begin position="273"/>
        <end position="286"/>
    </location>
</feature>
<protein>
    <recommendedName>
        <fullName evidence="10">WLM domain-containing protein</fullName>
    </recommendedName>
</protein>
<evidence type="ECO:0000256" key="3">
    <source>
        <dbReference type="ARBA" id="ARBA00022833"/>
    </source>
</evidence>
<dbReference type="PROSITE" id="PS51397">
    <property type="entry name" value="WLM"/>
    <property type="match status" value="1"/>
</dbReference>
<dbReference type="GO" id="GO:0008237">
    <property type="term" value="F:metallopeptidase activity"/>
    <property type="evidence" value="ECO:0007669"/>
    <property type="project" value="TreeGrafter"/>
</dbReference>
<evidence type="ECO:0000313" key="9">
    <source>
        <dbReference type="Proteomes" id="UP000054248"/>
    </source>
</evidence>
<evidence type="ECO:0000256" key="4">
    <source>
        <dbReference type="PROSITE-ProRule" id="PRU00322"/>
    </source>
</evidence>
<dbReference type="PANTHER" id="PTHR46622:SF1">
    <property type="entry name" value="DNA-DEPENDENT METALLOPROTEASE WSS1"/>
    <property type="match status" value="1"/>
</dbReference>
<dbReference type="EMBL" id="KN822942">
    <property type="protein sequence ID" value="KIO34704.1"/>
    <property type="molecule type" value="Genomic_DNA"/>
</dbReference>
<dbReference type="PROSITE" id="PS01358">
    <property type="entry name" value="ZF_RANBP2_1"/>
    <property type="match status" value="1"/>
</dbReference>
<dbReference type="STRING" id="1051891.A0A0C3QZ64"/>
<feature type="compositionally biased region" description="Basic and acidic residues" evidence="5">
    <location>
        <begin position="372"/>
        <end position="384"/>
    </location>
</feature>
<sequence length="450" mass="50008">MVHLRLNEKESNPNPHVNFISHLPCAEGFVPTAEDAKELLRALAAQIKPIMKEYGFAVNSLEEYECNRVFLGRNWNNGETIELVLRRADGTFLGTDMLLDTLCHELAHIKYMHHLQPFQKLWAELRSKVIALQKKGYFGDGFWSLGQRLQDASRTQGDGVGGLAEILPEYICGGAHNQKRAGYMRSRRARRPRKEVVPSLNTGAQTAKKRKPGSRLTKELPGQGVKLSDDGGSRGKQAQSKRAREERALAVERRLKALQGQPGPSVTPQLSDGESEDEKELEPEDDEFRRTTMLEAFSAGELEQMRLGPRTTDETQLIGPDSADQMPSEKSLGKRPAEETEVEDTPQEIEGPSSASISSGLAKRRKTGQSIVKDEIAYRNKEKLGMTGPSKKLGIGKPRQSKVDDTRGRVAEPTSSAEITSDWTCAKCTLLNHPDYGRCAACGERREFID</sequence>
<dbReference type="InterPro" id="IPR013536">
    <property type="entry name" value="WLM_dom"/>
</dbReference>
<dbReference type="InterPro" id="IPR053000">
    <property type="entry name" value="WSS1-like_metalloprotease"/>
</dbReference>
<dbReference type="PROSITE" id="PS50199">
    <property type="entry name" value="ZF_RANBP2_2"/>
    <property type="match status" value="1"/>
</dbReference>
<evidence type="ECO:0000256" key="5">
    <source>
        <dbReference type="SAM" id="MobiDB-lite"/>
    </source>
</evidence>
<dbReference type="PANTHER" id="PTHR46622">
    <property type="entry name" value="DNA-DEPENDENT METALLOPROTEASE WSS1"/>
    <property type="match status" value="1"/>
</dbReference>
<dbReference type="SUPFAM" id="SSF90209">
    <property type="entry name" value="Ran binding protein zinc finger-like"/>
    <property type="match status" value="1"/>
</dbReference>
<feature type="domain" description="WLM" evidence="7">
    <location>
        <begin position="8"/>
        <end position="256"/>
    </location>
</feature>
<evidence type="ECO:0008006" key="10">
    <source>
        <dbReference type="Google" id="ProtNLM"/>
    </source>
</evidence>
<keyword evidence="1" id="KW-0479">Metal-binding</keyword>
<dbReference type="InterPro" id="IPR036443">
    <property type="entry name" value="Znf_RanBP2_sf"/>
</dbReference>
<dbReference type="Proteomes" id="UP000054248">
    <property type="component" value="Unassembled WGS sequence"/>
</dbReference>
<keyword evidence="3" id="KW-0862">Zinc</keyword>
<dbReference type="OrthoDB" id="447842at2759"/>
<gene>
    <name evidence="8" type="ORF">M407DRAFT_16663</name>
</gene>